<organism evidence="2">
    <name type="scientific">Oryza glumipatula</name>
    <dbReference type="NCBI Taxonomy" id="40148"/>
    <lineage>
        <taxon>Eukaryota</taxon>
        <taxon>Viridiplantae</taxon>
        <taxon>Streptophyta</taxon>
        <taxon>Embryophyta</taxon>
        <taxon>Tracheophyta</taxon>
        <taxon>Spermatophyta</taxon>
        <taxon>Magnoliopsida</taxon>
        <taxon>Liliopsida</taxon>
        <taxon>Poales</taxon>
        <taxon>Poaceae</taxon>
        <taxon>BOP clade</taxon>
        <taxon>Oryzoideae</taxon>
        <taxon>Oryzeae</taxon>
        <taxon>Oryzinae</taxon>
        <taxon>Oryza</taxon>
    </lineage>
</organism>
<reference evidence="2" key="1">
    <citation type="submission" date="2015-04" db="UniProtKB">
        <authorList>
            <consortium name="EnsemblPlants"/>
        </authorList>
    </citation>
    <scope>IDENTIFICATION</scope>
</reference>
<protein>
    <submittedName>
        <fullName evidence="2">Uncharacterized protein</fullName>
    </submittedName>
</protein>
<feature type="region of interest" description="Disordered" evidence="1">
    <location>
        <begin position="19"/>
        <end position="45"/>
    </location>
</feature>
<dbReference type="EnsemblPlants" id="OGLUM11G09200.1">
    <property type="protein sequence ID" value="OGLUM11G09200.1"/>
    <property type="gene ID" value="OGLUM11G09200"/>
</dbReference>
<proteinExistence type="predicted"/>
<dbReference type="AlphaFoldDB" id="A0A0E0BHR2"/>
<reference evidence="2" key="2">
    <citation type="submission" date="2018-05" db="EMBL/GenBank/DDBJ databases">
        <title>OgluRS3 (Oryza glumaepatula Reference Sequence Version 3).</title>
        <authorList>
            <person name="Zhang J."/>
            <person name="Kudrna D."/>
            <person name="Lee S."/>
            <person name="Talag J."/>
            <person name="Welchert J."/>
            <person name="Wing R.A."/>
        </authorList>
    </citation>
    <scope>NUCLEOTIDE SEQUENCE [LARGE SCALE GENOMIC DNA]</scope>
</reference>
<dbReference type="HOGENOM" id="CLU_2149772_0_0_1"/>
<evidence type="ECO:0000313" key="3">
    <source>
        <dbReference type="Proteomes" id="UP000026961"/>
    </source>
</evidence>
<name>A0A0E0BHR2_9ORYZ</name>
<keyword evidence="3" id="KW-1185">Reference proteome</keyword>
<evidence type="ECO:0000256" key="1">
    <source>
        <dbReference type="SAM" id="MobiDB-lite"/>
    </source>
</evidence>
<accession>A0A0E0BHR2</accession>
<sequence>MVLFTMRFARTNPGHCVSTGVGVSSSTPLRHASTPSPSVEEDQGAEAGTDLGLQGLDSLIVPGSESAAMANLANYPTWKAIIAVFGLKYESAVREKDSKVLNTEAFNTVVVWPDCLSNLEGTK</sequence>
<dbReference type="Gramene" id="OGLUM11G09200.1">
    <property type="protein sequence ID" value="OGLUM11G09200.1"/>
    <property type="gene ID" value="OGLUM11G09200"/>
</dbReference>
<dbReference type="Proteomes" id="UP000026961">
    <property type="component" value="Chromosome 11"/>
</dbReference>
<evidence type="ECO:0000313" key="2">
    <source>
        <dbReference type="EnsemblPlants" id="OGLUM11G09200.1"/>
    </source>
</evidence>